<name>A0A3L6SU21_PANMI</name>
<dbReference type="InterPro" id="IPR052088">
    <property type="entry name" value="E3_ubiquitin-ligase_SINA"/>
</dbReference>
<dbReference type="InterPro" id="IPR013083">
    <property type="entry name" value="Znf_RING/FYVE/PHD"/>
</dbReference>
<organism evidence="1 2">
    <name type="scientific">Panicum miliaceum</name>
    <name type="common">Proso millet</name>
    <name type="synonym">Broomcorn millet</name>
    <dbReference type="NCBI Taxonomy" id="4540"/>
    <lineage>
        <taxon>Eukaryota</taxon>
        <taxon>Viridiplantae</taxon>
        <taxon>Streptophyta</taxon>
        <taxon>Embryophyta</taxon>
        <taxon>Tracheophyta</taxon>
        <taxon>Spermatophyta</taxon>
        <taxon>Magnoliopsida</taxon>
        <taxon>Liliopsida</taxon>
        <taxon>Poales</taxon>
        <taxon>Poaceae</taxon>
        <taxon>PACMAD clade</taxon>
        <taxon>Panicoideae</taxon>
        <taxon>Panicodae</taxon>
        <taxon>Paniceae</taxon>
        <taxon>Panicinae</taxon>
        <taxon>Panicum</taxon>
        <taxon>Panicum sect. Panicum</taxon>
    </lineage>
</organism>
<dbReference type="Proteomes" id="UP000275267">
    <property type="component" value="Unassembled WGS sequence"/>
</dbReference>
<evidence type="ECO:0008006" key="3">
    <source>
        <dbReference type="Google" id="ProtNLM"/>
    </source>
</evidence>
<reference evidence="2" key="1">
    <citation type="journal article" date="2019" name="Nat. Commun.">
        <title>The genome of broomcorn millet.</title>
        <authorList>
            <person name="Zou C."/>
            <person name="Miki D."/>
            <person name="Li D."/>
            <person name="Tang Q."/>
            <person name="Xiao L."/>
            <person name="Rajput S."/>
            <person name="Deng P."/>
            <person name="Jia W."/>
            <person name="Huang R."/>
            <person name="Zhang M."/>
            <person name="Sun Y."/>
            <person name="Hu J."/>
            <person name="Fu X."/>
            <person name="Schnable P.S."/>
            <person name="Li F."/>
            <person name="Zhang H."/>
            <person name="Feng B."/>
            <person name="Zhu X."/>
            <person name="Liu R."/>
            <person name="Schnable J.C."/>
            <person name="Zhu J.-K."/>
            <person name="Zhang H."/>
        </authorList>
    </citation>
    <scope>NUCLEOTIDE SEQUENCE [LARGE SCALE GENOMIC DNA]</scope>
</reference>
<dbReference type="GO" id="GO:0061630">
    <property type="term" value="F:ubiquitin protein ligase activity"/>
    <property type="evidence" value="ECO:0007669"/>
    <property type="project" value="TreeGrafter"/>
</dbReference>
<dbReference type="OrthoDB" id="680811at2759"/>
<evidence type="ECO:0000313" key="2">
    <source>
        <dbReference type="Proteomes" id="UP000275267"/>
    </source>
</evidence>
<accession>A0A3L6SU21</accession>
<evidence type="ECO:0000313" key="1">
    <source>
        <dbReference type="EMBL" id="RLN24993.1"/>
    </source>
</evidence>
<dbReference type="AlphaFoldDB" id="A0A3L6SU21"/>
<dbReference type="EMBL" id="PQIB02000004">
    <property type="protein sequence ID" value="RLN24993.1"/>
    <property type="molecule type" value="Genomic_DNA"/>
</dbReference>
<proteinExistence type="predicted"/>
<dbReference type="GO" id="GO:0005737">
    <property type="term" value="C:cytoplasm"/>
    <property type="evidence" value="ECO:0007669"/>
    <property type="project" value="TreeGrafter"/>
</dbReference>
<comment type="caution">
    <text evidence="1">The sequence shown here is derived from an EMBL/GenBank/DDBJ whole genome shotgun (WGS) entry which is preliminary data.</text>
</comment>
<dbReference type="Gene3D" id="3.30.40.10">
    <property type="entry name" value="Zinc/RING finger domain, C3HC4 (zinc finger)"/>
    <property type="match status" value="1"/>
</dbReference>
<sequence length="106" mass="11602">MQCKNGHAACRGCCDRVRGTCPSCRAPTGAIRCRPLERAIAAMLFPCAFSAAGCGRRLRVAERRAHEEFYCQHAPPGRRKACPHVAVAAGTICTVHPRLRLVLVFR</sequence>
<protein>
    <recommendedName>
        <fullName evidence="3">SIAH-type domain-containing protein</fullName>
    </recommendedName>
</protein>
<dbReference type="PANTHER" id="PTHR10315">
    <property type="entry name" value="E3 UBIQUITIN PROTEIN LIGASE SIAH"/>
    <property type="match status" value="1"/>
</dbReference>
<dbReference type="STRING" id="4540.A0A3L6SU21"/>
<keyword evidence="2" id="KW-1185">Reference proteome</keyword>
<dbReference type="PANTHER" id="PTHR10315:SF71">
    <property type="entry name" value="RING-TYPE E3 UBIQUITIN TRANSFERASE"/>
    <property type="match status" value="1"/>
</dbReference>
<gene>
    <name evidence="1" type="ORF">C2845_PM07G02680</name>
</gene>